<dbReference type="CDD" id="cd12113">
    <property type="entry name" value="PHP_PolIIIA_DnaE3"/>
    <property type="match status" value="1"/>
</dbReference>
<dbReference type="PANTHER" id="PTHR32294:SF0">
    <property type="entry name" value="DNA POLYMERASE III SUBUNIT ALPHA"/>
    <property type="match status" value="1"/>
</dbReference>
<dbReference type="GO" id="GO:0006260">
    <property type="term" value="P:DNA replication"/>
    <property type="evidence" value="ECO:0007669"/>
    <property type="project" value="UniProtKB-KW"/>
</dbReference>
<dbReference type="GO" id="GO:0008408">
    <property type="term" value="F:3'-5' exonuclease activity"/>
    <property type="evidence" value="ECO:0007669"/>
    <property type="project" value="InterPro"/>
</dbReference>
<dbReference type="InterPro" id="IPR004013">
    <property type="entry name" value="PHP_dom"/>
</dbReference>
<evidence type="ECO:0000259" key="9">
    <source>
        <dbReference type="SMART" id="SM00481"/>
    </source>
</evidence>
<feature type="domain" description="Polymerase/histidinol phosphatase N-terminal" evidence="9">
    <location>
        <begin position="5"/>
        <end position="72"/>
    </location>
</feature>
<dbReference type="InterPro" id="IPR004365">
    <property type="entry name" value="NA-bd_OB_tRNA"/>
</dbReference>
<protein>
    <recommendedName>
        <fullName evidence="3">DNA polymerase III subunit alpha</fullName>
        <ecNumber evidence="2">2.7.7.7</ecNumber>
    </recommendedName>
</protein>
<dbReference type="GO" id="GO:0003887">
    <property type="term" value="F:DNA-directed DNA polymerase activity"/>
    <property type="evidence" value="ECO:0007669"/>
    <property type="project" value="UniProtKB-KW"/>
</dbReference>
<dbReference type="EC" id="2.7.7.7" evidence="2"/>
<dbReference type="InterPro" id="IPR016195">
    <property type="entry name" value="Pol/histidinol_Pase-like"/>
</dbReference>
<keyword evidence="6" id="KW-0235">DNA replication</keyword>
<name>A0A0G0FLI9_9BACT</name>
<keyword evidence="4" id="KW-0808">Transferase</keyword>
<evidence type="ECO:0000256" key="5">
    <source>
        <dbReference type="ARBA" id="ARBA00022695"/>
    </source>
</evidence>
<dbReference type="Pfam" id="PF17657">
    <property type="entry name" value="DNA_pol3_finger"/>
    <property type="match status" value="1"/>
</dbReference>
<dbReference type="InterPro" id="IPR012340">
    <property type="entry name" value="NA-bd_OB-fold"/>
</dbReference>
<evidence type="ECO:0000256" key="2">
    <source>
        <dbReference type="ARBA" id="ARBA00012417"/>
    </source>
</evidence>
<dbReference type="Gene3D" id="2.40.50.140">
    <property type="entry name" value="Nucleic acid-binding proteins"/>
    <property type="match status" value="1"/>
</dbReference>
<dbReference type="InterPro" id="IPR029460">
    <property type="entry name" value="DNAPol_HHH"/>
</dbReference>
<dbReference type="Proteomes" id="UP000034508">
    <property type="component" value="Unassembled WGS sequence"/>
</dbReference>
<keyword evidence="5" id="KW-0548">Nucleotidyltransferase</keyword>
<evidence type="ECO:0000313" key="11">
    <source>
        <dbReference type="Proteomes" id="UP000034508"/>
    </source>
</evidence>
<dbReference type="PANTHER" id="PTHR32294">
    <property type="entry name" value="DNA POLYMERASE III SUBUNIT ALPHA"/>
    <property type="match status" value="1"/>
</dbReference>
<dbReference type="InterPro" id="IPR011708">
    <property type="entry name" value="DNA_pol3_alpha_NTPase_dom"/>
</dbReference>
<dbReference type="SUPFAM" id="SSF89550">
    <property type="entry name" value="PHP domain-like"/>
    <property type="match status" value="1"/>
</dbReference>
<dbReference type="InterPro" id="IPR003141">
    <property type="entry name" value="Pol/His_phosphatase_N"/>
</dbReference>
<reference evidence="10 11" key="1">
    <citation type="journal article" date="2015" name="Nature">
        <title>rRNA introns, odd ribosomes, and small enigmatic genomes across a large radiation of phyla.</title>
        <authorList>
            <person name="Brown C.T."/>
            <person name="Hug L.A."/>
            <person name="Thomas B.C."/>
            <person name="Sharon I."/>
            <person name="Castelle C.J."/>
            <person name="Singh A."/>
            <person name="Wilkins M.J."/>
            <person name="Williams K.H."/>
            <person name="Banfield J.F."/>
        </authorList>
    </citation>
    <scope>NUCLEOTIDE SEQUENCE [LARGE SCALE GENOMIC DNA]</scope>
</reference>
<evidence type="ECO:0000256" key="8">
    <source>
        <dbReference type="ARBA" id="ARBA00049244"/>
    </source>
</evidence>
<dbReference type="InterPro" id="IPR040982">
    <property type="entry name" value="DNA_pol3_finger"/>
</dbReference>
<dbReference type="SMART" id="SM00481">
    <property type="entry name" value="POLIIIAc"/>
    <property type="match status" value="1"/>
</dbReference>
<evidence type="ECO:0000256" key="4">
    <source>
        <dbReference type="ARBA" id="ARBA00022679"/>
    </source>
</evidence>
<evidence type="ECO:0000313" key="10">
    <source>
        <dbReference type="EMBL" id="KKQ18657.1"/>
    </source>
</evidence>
<comment type="subcellular location">
    <subcellularLocation>
        <location evidence="1">Cytoplasm</location>
    </subcellularLocation>
</comment>
<dbReference type="Gene3D" id="3.20.20.140">
    <property type="entry name" value="Metal-dependent hydrolases"/>
    <property type="match status" value="1"/>
</dbReference>
<dbReference type="Pfam" id="PF02811">
    <property type="entry name" value="PHP"/>
    <property type="match status" value="1"/>
</dbReference>
<sequence length="1135" mass="126785">MSKFVHLHTHSHYSLLDGLAKIPDIVSRAKQLGMDSLALTDHGVMYGAIEFYKECLKQEIKPIIGVEAYISPRGMQEKEGKIDASPFHLILLCENEKGYQNLLKIVSLSHLEGFYYKPRIDKKTLAKYAEGIIASSACLKGEIPNLAVTKNAKSAEKALLEYLEIFGNQNFFLEVQSHPELEKQKIANKIMVDLAKKHKVGLIATNDIHYLNKDDAEAQDVLLCVQTGKFVSDTDRMSMKENGKFLDISMRSPEEMAKDFDYLPEAIENTVKVAERCQMKIELGRFIFPKLESPDGSTPEERLKKICADNLADKYPELTPEIKERLDFELRTIDKMGFANYMLVVADYTNFAKTQGISTNTRGSAAGSIVSYLTGITDVEPLQYGLLFERFLNPERISWPDVDLDISDRRRADLISYVTQKYGADKVAQIITFGTIAARNGIRDTGRVLGMSYTDLDKIAKLIPMGLTLKESLDMVDELKTSYQKDPAIKKLFDLAQKIEGVARHASIHAAGVVITDKPLTEYIPLQIASKGEKSIVSQYEMHALEDLGLVKMDFLGLANLTIIDDTLRIIRKTKNEEVDINHIPLDDKDTYKLLSAGKSSGVFQLEGDGMKRYLKELRPGNIKDVMAMVSLYRPGPMELIPQYIAGKHGRREITYIHPKLKPILEETFGVAVYQEQILRIAQDICGFSLGQADILRKAIGKKIKKLLMEQKEKWVEGAIKNGTSRKVAEKLFEFVEPFARYGFNKAHAASYALVAYKTAYLKTHYPSEFMAAWMTSEEGRDIEKITFALNEAQNMGIKVLPPDVNESFVDFGVIASTGDISYAFASIKNVGRGASEAIVEERKVNGKFQDFESFLTRLGSKVLNKKIIDALAKTGALDQFAERNQIILNIENILKFLTGTSKEMSANQMGLFGTSKETAQKLQLATVAPATKKEKLAWEKELLGMYVSEHPLKGMEKSLKTFANPINQIAPTEGKQVKVAGIITATSKILTRSKESMLFATLEDTSARTEVLVFPKILQKDSAVWATNNIVLVEGRTNTKDGALKIIAQSIKEITLLPLTPDKDQLEITLPRQAKKDILLKIKTILEGFPGLTPVILKAPQNGGFTEIKTKTKVGKTDELIKQLGELLGEENIE</sequence>
<organism evidence="10 11">
    <name type="scientific">Berkelbacteria bacterium GW2011_GWA1_36_9</name>
    <dbReference type="NCBI Taxonomy" id="1618331"/>
    <lineage>
        <taxon>Bacteria</taxon>
        <taxon>Candidatus Berkelbacteria</taxon>
    </lineage>
</organism>
<proteinExistence type="predicted"/>
<dbReference type="Pfam" id="PF07733">
    <property type="entry name" value="DNA_pol3_alpha"/>
    <property type="match status" value="1"/>
</dbReference>
<evidence type="ECO:0000256" key="6">
    <source>
        <dbReference type="ARBA" id="ARBA00022705"/>
    </source>
</evidence>
<dbReference type="SUPFAM" id="SSF160975">
    <property type="entry name" value="AF1531-like"/>
    <property type="match status" value="1"/>
</dbReference>
<dbReference type="CDD" id="cd04485">
    <property type="entry name" value="DnaE_OBF"/>
    <property type="match status" value="1"/>
</dbReference>
<comment type="caution">
    <text evidence="10">The sequence shown here is derived from an EMBL/GenBank/DDBJ whole genome shotgun (WGS) entry which is preliminary data.</text>
</comment>
<dbReference type="InterPro" id="IPR004805">
    <property type="entry name" value="DnaE2/DnaE/PolC"/>
</dbReference>
<comment type="catalytic activity">
    <reaction evidence="8">
        <text>DNA(n) + a 2'-deoxyribonucleoside 5'-triphosphate = DNA(n+1) + diphosphate</text>
        <dbReference type="Rhea" id="RHEA:22508"/>
        <dbReference type="Rhea" id="RHEA-COMP:17339"/>
        <dbReference type="Rhea" id="RHEA-COMP:17340"/>
        <dbReference type="ChEBI" id="CHEBI:33019"/>
        <dbReference type="ChEBI" id="CHEBI:61560"/>
        <dbReference type="ChEBI" id="CHEBI:173112"/>
        <dbReference type="EC" id="2.7.7.7"/>
    </reaction>
</comment>
<evidence type="ECO:0000256" key="1">
    <source>
        <dbReference type="ARBA" id="ARBA00004496"/>
    </source>
</evidence>
<evidence type="ECO:0000256" key="7">
    <source>
        <dbReference type="ARBA" id="ARBA00022932"/>
    </source>
</evidence>
<dbReference type="GO" id="GO:0005737">
    <property type="term" value="C:cytoplasm"/>
    <property type="evidence" value="ECO:0007669"/>
    <property type="project" value="UniProtKB-SubCell"/>
</dbReference>
<dbReference type="AlphaFoldDB" id="A0A0G0FLI9"/>
<dbReference type="GO" id="GO:0003676">
    <property type="term" value="F:nucleic acid binding"/>
    <property type="evidence" value="ECO:0007669"/>
    <property type="project" value="InterPro"/>
</dbReference>
<gene>
    <name evidence="10" type="ORF">US31_C0002G0002</name>
</gene>
<keyword evidence="7" id="KW-0239">DNA-directed DNA polymerase</keyword>
<dbReference type="NCBIfam" id="NF005298">
    <property type="entry name" value="PRK06826.1"/>
    <property type="match status" value="1"/>
</dbReference>
<dbReference type="PATRIC" id="fig|1618331.3.peg.81"/>
<dbReference type="NCBIfam" id="TIGR00594">
    <property type="entry name" value="polc"/>
    <property type="match status" value="1"/>
</dbReference>
<evidence type="ECO:0000256" key="3">
    <source>
        <dbReference type="ARBA" id="ARBA00019114"/>
    </source>
</evidence>
<dbReference type="Pfam" id="PF14579">
    <property type="entry name" value="HHH_6"/>
    <property type="match status" value="1"/>
</dbReference>
<dbReference type="Gene3D" id="1.10.150.870">
    <property type="match status" value="1"/>
</dbReference>
<dbReference type="Pfam" id="PF01336">
    <property type="entry name" value="tRNA_anti-codon"/>
    <property type="match status" value="1"/>
</dbReference>
<dbReference type="InterPro" id="IPR041931">
    <property type="entry name" value="DNA_pol3_alpha_thumb_dom"/>
</dbReference>
<dbReference type="NCBIfam" id="NF004226">
    <property type="entry name" value="PRK05673.1"/>
    <property type="match status" value="1"/>
</dbReference>
<dbReference type="Gene3D" id="1.10.10.1600">
    <property type="entry name" value="Bacterial DNA polymerase III alpha subunit, thumb domain"/>
    <property type="match status" value="1"/>
</dbReference>
<dbReference type="EMBL" id="LBSM01000002">
    <property type="protein sequence ID" value="KKQ18657.1"/>
    <property type="molecule type" value="Genomic_DNA"/>
</dbReference>
<accession>A0A0G0FLI9</accession>